<dbReference type="InterPro" id="IPR011055">
    <property type="entry name" value="Dup_hybrid_motif"/>
</dbReference>
<evidence type="ECO:0000313" key="4">
    <source>
        <dbReference type="Proteomes" id="UP000275232"/>
    </source>
</evidence>
<comment type="caution">
    <text evidence="3">The sequence shown here is derived from an EMBL/GenBank/DDBJ whole genome shotgun (WGS) entry which is preliminary data.</text>
</comment>
<dbReference type="InterPro" id="IPR016047">
    <property type="entry name" value="M23ase_b-sheet_dom"/>
</dbReference>
<sequence length="312" mass="33306">MRRTIRAVWALAATASISACAVVPQTDTPRETSTVQAVPMPTSSPAPVTLPAPAPAPTGPSTFVYDGELTQGGWIRGQAPGGTQSARLGDEVLVLDDDGHFFAAFDRDAGLQTELVATLDDGRTIRSPLAVSARDWNIERVNVARSSGGPSEAFMRRRQPELEAIWDARTADSNTDGWKQDFIWPLTGRISGRFGSQRIYRGEPGSYHSGIDIATGGSGDPFVAPADGVVTLATDSPFSLEGNLLIIDHGAGLNSAFLHLTDIAVHEGERVRQGQLLGHIGSSGRATGPHLHWSLKWRDARLDPILFTGPMP</sequence>
<dbReference type="Gene3D" id="2.70.70.10">
    <property type="entry name" value="Glucose Permease (Domain IIA)"/>
    <property type="match status" value="1"/>
</dbReference>
<dbReference type="AlphaFoldDB" id="A0A3N5CR27"/>
<protein>
    <submittedName>
        <fullName evidence="3">M23 family metallopeptidase</fullName>
    </submittedName>
</protein>
<dbReference type="Pfam" id="PF01551">
    <property type="entry name" value="Peptidase_M23"/>
    <property type="match status" value="1"/>
</dbReference>
<evidence type="ECO:0000313" key="3">
    <source>
        <dbReference type="EMBL" id="RPF71504.1"/>
    </source>
</evidence>
<evidence type="ECO:0000259" key="2">
    <source>
        <dbReference type="Pfam" id="PF01551"/>
    </source>
</evidence>
<dbReference type="OrthoDB" id="9815245at2"/>
<dbReference type="PANTHER" id="PTHR21666">
    <property type="entry name" value="PEPTIDASE-RELATED"/>
    <property type="match status" value="1"/>
</dbReference>
<dbReference type="Proteomes" id="UP000275232">
    <property type="component" value="Unassembled WGS sequence"/>
</dbReference>
<feature type="signal peptide" evidence="1">
    <location>
        <begin position="1"/>
        <end position="21"/>
    </location>
</feature>
<dbReference type="EMBL" id="RPFZ01000001">
    <property type="protein sequence ID" value="RPF71504.1"/>
    <property type="molecule type" value="Genomic_DNA"/>
</dbReference>
<proteinExistence type="predicted"/>
<accession>A0A3N5CR27</accession>
<dbReference type="PROSITE" id="PS51257">
    <property type="entry name" value="PROKAR_LIPOPROTEIN"/>
    <property type="match status" value="1"/>
</dbReference>
<feature type="chain" id="PRO_5018239846" evidence="1">
    <location>
        <begin position="22"/>
        <end position="312"/>
    </location>
</feature>
<dbReference type="GO" id="GO:0004222">
    <property type="term" value="F:metalloendopeptidase activity"/>
    <property type="evidence" value="ECO:0007669"/>
    <property type="project" value="TreeGrafter"/>
</dbReference>
<dbReference type="InterPro" id="IPR050570">
    <property type="entry name" value="Cell_wall_metabolism_enzyme"/>
</dbReference>
<feature type="domain" description="M23ase beta-sheet core" evidence="2">
    <location>
        <begin position="207"/>
        <end position="304"/>
    </location>
</feature>
<evidence type="ECO:0000256" key="1">
    <source>
        <dbReference type="SAM" id="SignalP"/>
    </source>
</evidence>
<dbReference type="SUPFAM" id="SSF51261">
    <property type="entry name" value="Duplicated hybrid motif"/>
    <property type="match status" value="1"/>
</dbReference>
<organism evidence="3 4">
    <name type="scientific">Aurantiacibacter spongiae</name>
    <dbReference type="NCBI Taxonomy" id="2488860"/>
    <lineage>
        <taxon>Bacteria</taxon>
        <taxon>Pseudomonadati</taxon>
        <taxon>Pseudomonadota</taxon>
        <taxon>Alphaproteobacteria</taxon>
        <taxon>Sphingomonadales</taxon>
        <taxon>Erythrobacteraceae</taxon>
        <taxon>Aurantiacibacter</taxon>
    </lineage>
</organism>
<name>A0A3N5CR27_9SPHN</name>
<dbReference type="CDD" id="cd12797">
    <property type="entry name" value="M23_peptidase"/>
    <property type="match status" value="1"/>
</dbReference>
<keyword evidence="1" id="KW-0732">Signal</keyword>
<reference evidence="3 4" key="1">
    <citation type="submission" date="2018-11" db="EMBL/GenBank/DDBJ databases">
        <title>Erythrobacter spongiae sp. nov., isolated from a marine sponge.</title>
        <authorList>
            <person name="Zhuang L."/>
            <person name="Luo L."/>
        </authorList>
    </citation>
    <scope>NUCLEOTIDE SEQUENCE [LARGE SCALE GENOMIC DNA]</scope>
    <source>
        <strain evidence="3 4">HN-E23</strain>
    </source>
</reference>
<dbReference type="PANTHER" id="PTHR21666:SF285">
    <property type="entry name" value="M23 FAMILY METALLOPEPTIDASE"/>
    <property type="match status" value="1"/>
</dbReference>
<gene>
    <name evidence="3" type="ORF">EG799_07665</name>
</gene>
<keyword evidence="4" id="KW-1185">Reference proteome</keyword>